<feature type="transmembrane region" description="Helical" evidence="1">
    <location>
        <begin position="30"/>
        <end position="50"/>
    </location>
</feature>
<feature type="transmembrane region" description="Helical" evidence="1">
    <location>
        <begin position="82"/>
        <end position="102"/>
    </location>
</feature>
<evidence type="ECO:0000313" key="2">
    <source>
        <dbReference type="EMBL" id="PQJ60135.1"/>
    </source>
</evidence>
<dbReference type="EMBL" id="MSCI01000002">
    <property type="protein sequence ID" value="PQJ60135.1"/>
    <property type="molecule type" value="Genomic_DNA"/>
</dbReference>
<comment type="caution">
    <text evidence="2">The sequence shown here is derived from an EMBL/GenBank/DDBJ whole genome shotgun (WGS) entry which is preliminary data.</text>
</comment>
<reference evidence="2 3" key="1">
    <citation type="submission" date="2016-12" db="EMBL/GenBank/DDBJ databases">
        <title>Diversity of luminous bacteria.</title>
        <authorList>
            <person name="Yoshizawa S."/>
            <person name="Kogure K."/>
        </authorList>
    </citation>
    <scope>NUCLEOTIDE SEQUENCE [LARGE SCALE GENOMIC DNA]</scope>
    <source>
        <strain evidence="2 3">LC2-408</strain>
    </source>
</reference>
<accession>A0A2S7VDY5</accession>
<protein>
    <submittedName>
        <fullName evidence="2">Uncharacterized protein</fullName>
    </submittedName>
</protein>
<sequence>MKFWFVGEAICLVFYIYVFSEINYDVTHNFLYSAVVMLVSAVIVYFMFVVKFIRMQSRNQTPVDSSTFKQYGPKKNRWYEKYSKLTVAFFLWVATTLLLSTIDQSIELDKRVNTGLSMLESKATTIGRSRAALVMVSDDGKSISCRGYYNHIIEKNLPATFSLIYSKTLIGFEKINCQVHLDKV</sequence>
<dbReference type="RefSeq" id="WP_105024681.1">
    <property type="nucleotide sequence ID" value="NZ_MSCI01000002.1"/>
</dbReference>
<name>A0A2S7VDY5_9VIBR</name>
<keyword evidence="3" id="KW-1185">Reference proteome</keyword>
<evidence type="ECO:0000313" key="3">
    <source>
        <dbReference type="Proteomes" id="UP000238707"/>
    </source>
</evidence>
<dbReference type="AlphaFoldDB" id="A0A2S7VDY5"/>
<gene>
    <name evidence="2" type="ORF">BTO10_12170</name>
</gene>
<keyword evidence="1" id="KW-0812">Transmembrane</keyword>
<organism evidence="2 3">
    <name type="scientific">Vibrio chagasii</name>
    <dbReference type="NCBI Taxonomy" id="170679"/>
    <lineage>
        <taxon>Bacteria</taxon>
        <taxon>Pseudomonadati</taxon>
        <taxon>Pseudomonadota</taxon>
        <taxon>Gammaproteobacteria</taxon>
        <taxon>Vibrionales</taxon>
        <taxon>Vibrionaceae</taxon>
        <taxon>Vibrio</taxon>
    </lineage>
</organism>
<dbReference type="Proteomes" id="UP000238707">
    <property type="component" value="Unassembled WGS sequence"/>
</dbReference>
<evidence type="ECO:0000256" key="1">
    <source>
        <dbReference type="SAM" id="Phobius"/>
    </source>
</evidence>
<proteinExistence type="predicted"/>
<keyword evidence="1" id="KW-0472">Membrane</keyword>
<keyword evidence="1" id="KW-1133">Transmembrane helix</keyword>